<accession>A0A818VWL4</accession>
<dbReference type="Proteomes" id="UP000663882">
    <property type="component" value="Unassembled WGS sequence"/>
</dbReference>
<organism evidence="5 8">
    <name type="scientific">Rotaria sordida</name>
    <dbReference type="NCBI Taxonomy" id="392033"/>
    <lineage>
        <taxon>Eukaryota</taxon>
        <taxon>Metazoa</taxon>
        <taxon>Spiralia</taxon>
        <taxon>Gnathifera</taxon>
        <taxon>Rotifera</taxon>
        <taxon>Eurotatoria</taxon>
        <taxon>Bdelloidea</taxon>
        <taxon>Philodinida</taxon>
        <taxon>Philodinidae</taxon>
        <taxon>Rotaria</taxon>
    </lineage>
</organism>
<dbReference type="Proteomes" id="UP000663823">
    <property type="component" value="Unassembled WGS sequence"/>
</dbReference>
<evidence type="ECO:0000313" key="5">
    <source>
        <dbReference type="EMBL" id="CAF3716644.1"/>
    </source>
</evidence>
<dbReference type="Proteomes" id="UP000663836">
    <property type="component" value="Unassembled WGS sequence"/>
</dbReference>
<dbReference type="EMBL" id="CAJOBE010001124">
    <property type="protein sequence ID" value="CAF3716644.1"/>
    <property type="molecule type" value="Genomic_DNA"/>
</dbReference>
<proteinExistence type="predicted"/>
<name>A0A818VWL4_9BILA</name>
<dbReference type="Proteomes" id="UP000663864">
    <property type="component" value="Unassembled WGS sequence"/>
</dbReference>
<gene>
    <name evidence="5" type="ORF">FNK824_LOCUS10193</name>
    <name evidence="6" type="ORF">JBS370_LOCUS14347</name>
    <name evidence="7" type="ORF">OTI717_LOCUS27194</name>
    <name evidence="2" type="ORF">RFH988_LOCUS20950</name>
    <name evidence="4" type="ORF">SEV965_LOCUS18196</name>
    <name evidence="3" type="ORF">ZHD862_LOCUS19305</name>
</gene>
<dbReference type="Proteomes" id="UP000663889">
    <property type="component" value="Unassembled WGS sequence"/>
</dbReference>
<keyword evidence="1" id="KW-1133">Transmembrane helix</keyword>
<evidence type="ECO:0000313" key="8">
    <source>
        <dbReference type="Proteomes" id="UP000663874"/>
    </source>
</evidence>
<evidence type="ECO:0000313" key="6">
    <source>
        <dbReference type="EMBL" id="CAF3783432.1"/>
    </source>
</evidence>
<dbReference type="EMBL" id="CAJNOT010001044">
    <property type="protein sequence ID" value="CAF1134298.1"/>
    <property type="molecule type" value="Genomic_DNA"/>
</dbReference>
<evidence type="ECO:0000313" key="7">
    <source>
        <dbReference type="EMBL" id="CAF3966452.1"/>
    </source>
</evidence>
<evidence type="ECO:0000313" key="2">
    <source>
        <dbReference type="EMBL" id="CAF1132587.1"/>
    </source>
</evidence>
<reference evidence="5" key="1">
    <citation type="submission" date="2021-02" db="EMBL/GenBank/DDBJ databases">
        <authorList>
            <person name="Nowell W R."/>
        </authorList>
    </citation>
    <scope>NUCLEOTIDE SEQUENCE</scope>
</reference>
<feature type="transmembrane region" description="Helical" evidence="1">
    <location>
        <begin position="14"/>
        <end position="39"/>
    </location>
</feature>
<dbReference type="EMBL" id="CAJNOO010001309">
    <property type="protein sequence ID" value="CAF1132587.1"/>
    <property type="molecule type" value="Genomic_DNA"/>
</dbReference>
<comment type="caution">
    <text evidence="5">The sequence shown here is derived from an EMBL/GenBank/DDBJ whole genome shotgun (WGS) entry which is preliminary data.</text>
</comment>
<dbReference type="EMBL" id="CAJNOU010001073">
    <property type="protein sequence ID" value="CAF1146182.1"/>
    <property type="molecule type" value="Genomic_DNA"/>
</dbReference>
<keyword evidence="1" id="KW-0812">Transmembrane</keyword>
<dbReference type="OrthoDB" id="9977101at2759"/>
<dbReference type="AlphaFoldDB" id="A0A818VWL4"/>
<dbReference type="Proteomes" id="UP000663874">
    <property type="component" value="Unassembled WGS sequence"/>
</dbReference>
<dbReference type="EMBL" id="CAJOBD010001287">
    <property type="protein sequence ID" value="CAF3783432.1"/>
    <property type="molecule type" value="Genomic_DNA"/>
</dbReference>
<keyword evidence="1" id="KW-0472">Membrane</keyword>
<evidence type="ECO:0000313" key="3">
    <source>
        <dbReference type="EMBL" id="CAF1134298.1"/>
    </source>
</evidence>
<evidence type="ECO:0000313" key="4">
    <source>
        <dbReference type="EMBL" id="CAF1146182.1"/>
    </source>
</evidence>
<dbReference type="EMBL" id="CAJOAX010005976">
    <property type="protein sequence ID" value="CAF3966452.1"/>
    <property type="molecule type" value="Genomic_DNA"/>
</dbReference>
<sequence length="71" mass="7672">MPNVDFGACVSNYWFVWSINGLGSIFGMAINMAVSFFFLKYFLNAPSTPNVSTSAFDNITSTSATAQSSKV</sequence>
<evidence type="ECO:0000256" key="1">
    <source>
        <dbReference type="SAM" id="Phobius"/>
    </source>
</evidence>
<protein>
    <submittedName>
        <fullName evidence="5">Uncharacterized protein</fullName>
    </submittedName>
</protein>